<dbReference type="InterPro" id="IPR047916">
    <property type="entry name" value="TTBK_Asator-like_STKc"/>
</dbReference>
<accession>A0A922IKH6</accession>
<reference evidence="9" key="3">
    <citation type="submission" date="2021-06" db="EMBL/GenBank/DDBJ databases">
        <title>Chromosome-level genome assembly for S. haematobium.</title>
        <authorList>
            <person name="Stroehlein A.J."/>
        </authorList>
    </citation>
    <scope>NUCLEOTIDE SEQUENCE</scope>
</reference>
<keyword evidence="2" id="KW-0808">Transferase</keyword>
<dbReference type="Proteomes" id="UP000471633">
    <property type="component" value="Unassembled WGS sequence"/>
</dbReference>
<dbReference type="CTD" id="24594541"/>
<feature type="compositionally biased region" description="Polar residues" evidence="7">
    <location>
        <begin position="969"/>
        <end position="985"/>
    </location>
</feature>
<keyword evidence="3" id="KW-0547">Nucleotide-binding</keyword>
<dbReference type="InterPro" id="IPR011009">
    <property type="entry name" value="Kinase-like_dom_sf"/>
</dbReference>
<gene>
    <name evidence="9" type="ORF">MS3_00000546</name>
</gene>
<evidence type="ECO:0000313" key="9">
    <source>
        <dbReference type="EMBL" id="KAH9580978.1"/>
    </source>
</evidence>
<evidence type="ECO:0000256" key="4">
    <source>
        <dbReference type="ARBA" id="ARBA00022777"/>
    </source>
</evidence>
<dbReference type="GO" id="GO:0004674">
    <property type="term" value="F:protein serine/threonine kinase activity"/>
    <property type="evidence" value="ECO:0007669"/>
    <property type="project" value="UniProtKB-KW"/>
</dbReference>
<reference evidence="9" key="4">
    <citation type="journal article" date="2022" name="PLoS Pathog.">
        <title>Chromosome-level genome of Schistosoma haematobium underpins genome-wide explorations of molecular variation.</title>
        <authorList>
            <person name="Stroehlein A.J."/>
            <person name="Korhonen P.K."/>
            <person name="Lee V.V."/>
            <person name="Ralph S.A."/>
            <person name="Mentink-Kane M."/>
            <person name="You H."/>
            <person name="McManus D.P."/>
            <person name="Tchuente L.T."/>
            <person name="Stothard J.R."/>
            <person name="Kaur P."/>
            <person name="Dudchenko O."/>
            <person name="Aiden E.L."/>
            <person name="Yang B."/>
            <person name="Yang H."/>
            <person name="Emery A.M."/>
            <person name="Webster B.L."/>
            <person name="Brindley P.J."/>
            <person name="Rollinson D."/>
            <person name="Chang B.C.H."/>
            <person name="Gasser R.B."/>
            <person name="Young N.D."/>
        </authorList>
    </citation>
    <scope>NUCLEOTIDE SEQUENCE</scope>
</reference>
<protein>
    <recommendedName>
        <fullName evidence="8">Protein kinase domain-containing protein</fullName>
    </recommendedName>
</protein>
<evidence type="ECO:0000256" key="2">
    <source>
        <dbReference type="ARBA" id="ARBA00022679"/>
    </source>
</evidence>
<keyword evidence="4" id="KW-0418">Kinase</keyword>
<evidence type="ECO:0000256" key="6">
    <source>
        <dbReference type="ARBA" id="ARBA00061588"/>
    </source>
</evidence>
<feature type="region of interest" description="Disordered" evidence="7">
    <location>
        <begin position="967"/>
        <end position="1004"/>
    </location>
</feature>
<name>A0A922IKH6_SCHHA</name>
<dbReference type="CDD" id="cd14017">
    <property type="entry name" value="STKc_TTBK"/>
    <property type="match status" value="1"/>
</dbReference>
<reference evidence="9" key="1">
    <citation type="journal article" date="2012" name="Nat. Genet.">
        <title>Whole-genome sequence of Schistosoma haematobium.</title>
        <authorList>
            <person name="Young N.D."/>
            <person name="Jex A.R."/>
            <person name="Li B."/>
            <person name="Liu S."/>
            <person name="Yang L."/>
            <person name="Xiong Z."/>
            <person name="Li Y."/>
            <person name="Cantacessi C."/>
            <person name="Hall R.S."/>
            <person name="Xu X."/>
            <person name="Chen F."/>
            <person name="Wu X."/>
            <person name="Zerlotini A."/>
            <person name="Oliveira G."/>
            <person name="Hofmann A."/>
            <person name="Zhang G."/>
            <person name="Fang X."/>
            <person name="Kang Y."/>
            <person name="Campbell B.E."/>
            <person name="Loukas A."/>
            <person name="Ranganathan S."/>
            <person name="Rollinson D."/>
            <person name="Rinaldi G."/>
            <person name="Brindley P.J."/>
            <person name="Yang H."/>
            <person name="Wang J."/>
            <person name="Wang J."/>
            <person name="Gasser R.B."/>
        </authorList>
    </citation>
    <scope>NUCLEOTIDE SEQUENCE</scope>
</reference>
<proteinExistence type="inferred from homology"/>
<dbReference type="PANTHER" id="PTHR11909">
    <property type="entry name" value="CASEIN KINASE-RELATED"/>
    <property type="match status" value="1"/>
</dbReference>
<keyword evidence="10" id="KW-1185">Reference proteome</keyword>
<feature type="region of interest" description="Disordered" evidence="7">
    <location>
        <begin position="1"/>
        <end position="33"/>
    </location>
</feature>
<keyword evidence="5" id="KW-0067">ATP-binding</keyword>
<dbReference type="PROSITE" id="PS50011">
    <property type="entry name" value="PROTEIN_KINASE_DOM"/>
    <property type="match status" value="1"/>
</dbReference>
<evidence type="ECO:0000313" key="10">
    <source>
        <dbReference type="Proteomes" id="UP000471633"/>
    </source>
</evidence>
<evidence type="ECO:0000256" key="7">
    <source>
        <dbReference type="SAM" id="MobiDB-lite"/>
    </source>
</evidence>
<dbReference type="SUPFAM" id="SSF56112">
    <property type="entry name" value="Protein kinase-like (PK-like)"/>
    <property type="match status" value="1"/>
</dbReference>
<reference evidence="9" key="2">
    <citation type="journal article" date="2019" name="Gigascience">
        <title>High-quality Schistosoma haematobium genome achieved by single-molecule and long-range sequencing.</title>
        <authorList>
            <person name="Stroehlein A.J."/>
            <person name="Korhonen P.K."/>
            <person name="Chong T.M."/>
            <person name="Lim Y.L."/>
            <person name="Chan K.G."/>
            <person name="Webster B."/>
            <person name="Rollinson D."/>
            <person name="Brindley P.J."/>
            <person name="Gasser R.B."/>
            <person name="Young N.D."/>
        </authorList>
    </citation>
    <scope>NUCLEOTIDE SEQUENCE</scope>
</reference>
<dbReference type="GO" id="GO:0005524">
    <property type="term" value="F:ATP binding"/>
    <property type="evidence" value="ECO:0007669"/>
    <property type="project" value="UniProtKB-KW"/>
</dbReference>
<comment type="caution">
    <text evidence="9">The sequence shown here is derived from an EMBL/GenBank/DDBJ whole genome shotgun (WGS) entry which is preliminary data.</text>
</comment>
<feature type="domain" description="Protein kinase" evidence="8">
    <location>
        <begin position="242"/>
        <end position="565"/>
    </location>
</feature>
<dbReference type="GO" id="GO:0015630">
    <property type="term" value="C:microtubule cytoskeleton"/>
    <property type="evidence" value="ECO:0007669"/>
    <property type="project" value="UniProtKB-ARBA"/>
</dbReference>
<dbReference type="InterPro" id="IPR000719">
    <property type="entry name" value="Prot_kinase_dom"/>
</dbReference>
<feature type="compositionally biased region" description="Low complexity" evidence="7">
    <location>
        <begin position="19"/>
        <end position="29"/>
    </location>
</feature>
<dbReference type="KEGG" id="shx:MS3_00000546"/>
<dbReference type="InterPro" id="IPR050235">
    <property type="entry name" value="CK1_Ser-Thr_kinase"/>
</dbReference>
<evidence type="ECO:0000256" key="5">
    <source>
        <dbReference type="ARBA" id="ARBA00022840"/>
    </source>
</evidence>
<dbReference type="FunFam" id="3.30.200.20:FF:000358">
    <property type="entry name" value="Tau tubulin kinase 2b"/>
    <property type="match status" value="1"/>
</dbReference>
<organism evidence="9 10">
    <name type="scientific">Schistosoma haematobium</name>
    <name type="common">Blood fluke</name>
    <dbReference type="NCBI Taxonomy" id="6185"/>
    <lineage>
        <taxon>Eukaryota</taxon>
        <taxon>Metazoa</taxon>
        <taxon>Spiralia</taxon>
        <taxon>Lophotrochozoa</taxon>
        <taxon>Platyhelminthes</taxon>
        <taxon>Trematoda</taxon>
        <taxon>Digenea</taxon>
        <taxon>Strigeidida</taxon>
        <taxon>Schistosomatoidea</taxon>
        <taxon>Schistosomatidae</taxon>
        <taxon>Schistosoma</taxon>
    </lineage>
</organism>
<dbReference type="RefSeq" id="XP_051065197.1">
    <property type="nucleotide sequence ID" value="XM_051208271.1"/>
</dbReference>
<dbReference type="GeneID" id="24594541"/>
<sequence length="1558" mass="175302">MQSEFITPLQNDTKDKFVNNNNNNNNNNNKHLIVLPTNKRPSSKMNSHSHKPVILNNKLDHINHSEQNNDSTKDLLSPGDLVKDRWRVICKLGGGGFGEIYEAVDTKLKRVQHSSSTSSTSSYYNESQSNLKRYHPEYSLCLNCATNNTLNIAVNSPPSGQNGPNVIKLKHDIGSDSGIGGVQAFSSDTQIQHGTRINSAGTTTSASLSSRRLILTCNENNPDKNNQEDGLIHLKSSATNNYPYLHKINSQDFSASNASTPRDSSQTGNPDRKSMCINCKCELPQRFIEKFTLNNKHESNGISTDSGISSINEVYDYRVAIKAESNRQARQVLRMEVAVLRRLQGKSNICRLFGCGKNAKFNYMVMTLQGKNLSEIRRTLPGAVFTLGTAFRLIKQCITALKSLHDAGFLHRDVKPSNFAIQRGEPRKGSLRVEVTLLDFGLARPYTVNGPGTEVRNARQVAGFRGTVRYASINAHAHQDLARRDDLWSLVYMFIEFVCGQLPWRRIRDKELVGQMKMALNHRELAIKSGLPVDIVTVWITHLEQLEYKSVPNYDMLITCLDEWLIQHKIQESDFYDWETPKTNSLTDDTKIQQPGTITLYKADHKAIFSEKFSQKEVRMQQINSQVNVEDIVGKQHSGREENKVKEDEDDEEQINKMNETLKPNTLLQVVRDNQILKTKSSMNLNNRHSASHCNLMTNSRSTAAEISKKVYDGKLMKRKNILKNHGSLGADLSSHDGDMENAIIIGGECSQNRHNKLSTVHNSADCILIDDEHEDDVKVFAEMDLGVDTNDKHSLRIYENEINNLNSTKNSFDNFQKNATTTEEKKGEILLTKSQLPITSNSSLVNVTNNIDSYKDVVDIKTEKPVKEYSKSIYAKPIHNNSTGQDLVSGKEAVQFIEDRCISGTNLSTKELNQNIQDDKLDAAGQSLFVPTFSGMSSSSVPQTSDCTTNPRAKIHAIIKNLLAGRQSKGNDSPKLSETTQRLPNWSGLVKTPKESNKFSDTNSSNLDLRVGSDFDKSTCRSNKASVFDQTSPYYIHFSLGHVNAHDNEQYHRFLTVPRKDHISLSTLRLNRTGESVTFNRSNPTFEANFIQESKHSITTSSDQILIDNMENTCITHNLNSQSENHYPVPRRKRTLYLNKYHSEQLIQPSQNISLKSLNIPQNNHENLIMLTKSSYQNNLPFEFTAENYRQKLIDNKQKHSLQKSMNSTKLVGQTIRPTLETSKNMHQNRRNTNNINTNGSTDNLRDSESLERIKQLGLLAKTLDVKLKVNNTDTASANASYEKSVNQQTFLRSSINGSKINQPSKGQSKCLARKCSEISYDPEISKSPVQYDNRPKRLIGKDSTMNTIGSQSVQQNCQQASLKSSNLHSTEKLIIRRNDDIREKQNIQSVNYSYSPLKIATSLLPSVSSTNLTDESFIQPNTICCKSIYCRQSIEKSHRRRLNSIHIIPSELHHSQQKNEQFTVSTFDNGNNNNNNGGSSCVSKINLRTLRSQSADRVIKPRTSCKNTVLQPCYPLQSALPNNSLSCSKSKRTLGITISDSQKACKINSLTPVRRL</sequence>
<evidence type="ECO:0000259" key="8">
    <source>
        <dbReference type="PROSITE" id="PS50011"/>
    </source>
</evidence>
<dbReference type="SMART" id="SM00220">
    <property type="entry name" value="S_TKc"/>
    <property type="match status" value="1"/>
</dbReference>
<evidence type="ECO:0000256" key="3">
    <source>
        <dbReference type="ARBA" id="ARBA00022741"/>
    </source>
</evidence>
<dbReference type="Gene3D" id="1.10.510.10">
    <property type="entry name" value="Transferase(Phosphotransferase) domain 1"/>
    <property type="match status" value="1"/>
</dbReference>
<dbReference type="Gene3D" id="3.30.200.20">
    <property type="entry name" value="Phosphorylase Kinase, domain 1"/>
    <property type="match status" value="1"/>
</dbReference>
<comment type="similarity">
    <text evidence="6">Belongs to the protein kinase superfamily. CK1 Ser/Thr protein kinase family.</text>
</comment>
<dbReference type="Pfam" id="PF00069">
    <property type="entry name" value="Pkinase"/>
    <property type="match status" value="1"/>
</dbReference>
<evidence type="ECO:0000256" key="1">
    <source>
        <dbReference type="ARBA" id="ARBA00022527"/>
    </source>
</evidence>
<dbReference type="EMBL" id="AMPZ03000006">
    <property type="protein sequence ID" value="KAH9580978.1"/>
    <property type="molecule type" value="Genomic_DNA"/>
</dbReference>
<keyword evidence="1" id="KW-0723">Serine/threonine-protein kinase</keyword>
<feature type="compositionally biased region" description="Polar residues" evidence="7">
    <location>
        <begin position="1"/>
        <end position="11"/>
    </location>
</feature>